<feature type="domain" description="Glutamate-ammonia ligase adenylyltransferase repeated" evidence="7">
    <location>
        <begin position="40"/>
        <end position="286"/>
    </location>
</feature>
<comment type="caution">
    <text evidence="9">The sequence shown here is derived from an EMBL/GenBank/DDBJ whole genome shotgun (WGS) entry which is preliminary data.</text>
</comment>
<keyword evidence="1 9" id="KW-0808">Transferase</keyword>
<accession>A0A5J4L308</accession>
<dbReference type="InterPro" id="IPR013546">
    <property type="entry name" value="PII_UdlTrfase/GS_AdlTrfase"/>
</dbReference>
<evidence type="ECO:0000256" key="4">
    <source>
        <dbReference type="ARBA" id="ARBA00022840"/>
    </source>
</evidence>
<keyword evidence="3" id="KW-0547">Nucleotide-binding</keyword>
<gene>
    <name evidence="9" type="ORF">A45J_0900</name>
</gene>
<dbReference type="Pfam" id="PF08335">
    <property type="entry name" value="GlnD_UR_UTase"/>
    <property type="match status" value="2"/>
</dbReference>
<evidence type="ECO:0000256" key="1">
    <source>
        <dbReference type="ARBA" id="ARBA00022679"/>
    </source>
</evidence>
<keyword evidence="4" id="KW-0067">ATP-binding</keyword>
<dbReference type="GO" id="GO:0005524">
    <property type="term" value="F:ATP binding"/>
    <property type="evidence" value="ECO:0007669"/>
    <property type="project" value="UniProtKB-KW"/>
</dbReference>
<feature type="domain" description="PII-uridylyltransferase/Glutamine-synthetase adenylyltransferase" evidence="8">
    <location>
        <begin position="812"/>
        <end position="904"/>
    </location>
</feature>
<evidence type="ECO:0000256" key="2">
    <source>
        <dbReference type="ARBA" id="ARBA00022695"/>
    </source>
</evidence>
<dbReference type="InterPro" id="IPR023057">
    <property type="entry name" value="GlnE"/>
</dbReference>
<dbReference type="PANTHER" id="PTHR30621">
    <property type="entry name" value="GLUTAMINE SYNTHETASE ADENYLYLTRANSFERASE"/>
    <property type="match status" value="1"/>
</dbReference>
<dbReference type="SUPFAM" id="SSF81301">
    <property type="entry name" value="Nucleotidyltransferase"/>
    <property type="match status" value="2"/>
</dbReference>
<dbReference type="SUPFAM" id="SSF81593">
    <property type="entry name" value="Nucleotidyltransferase substrate binding subunit/domain"/>
    <property type="match status" value="2"/>
</dbReference>
<dbReference type="Gene3D" id="1.20.120.1510">
    <property type="match status" value="1"/>
</dbReference>
<name>A0A5J4L308_9ZZZZ</name>
<dbReference type="GO" id="GO:0008882">
    <property type="term" value="F:[glutamate-ammonia-ligase] adenylyltransferase activity"/>
    <property type="evidence" value="ECO:0007669"/>
    <property type="project" value="InterPro"/>
</dbReference>
<dbReference type="GO" id="GO:0000820">
    <property type="term" value="P:regulation of glutamine family amino acid metabolic process"/>
    <property type="evidence" value="ECO:0007669"/>
    <property type="project" value="TreeGrafter"/>
</dbReference>
<dbReference type="InterPro" id="IPR005190">
    <property type="entry name" value="GlnE_rpt_dom"/>
</dbReference>
<dbReference type="Gene3D" id="3.30.460.10">
    <property type="entry name" value="Beta Polymerase, domain 2"/>
    <property type="match status" value="2"/>
</dbReference>
<proteinExistence type="predicted"/>
<reference evidence="9" key="1">
    <citation type="submission" date="2019-10" db="EMBL/GenBank/DDBJ databases">
        <title>Metagenomic sequencing of thiosulfate-disproportionating enrichment culture.</title>
        <authorList>
            <person name="Umezawa K."/>
            <person name="Kojima H."/>
            <person name="Fukui M."/>
        </authorList>
    </citation>
    <scope>NUCLEOTIDE SEQUENCE</scope>
    <source>
        <strain evidence="9">45J</strain>
    </source>
</reference>
<keyword evidence="5" id="KW-0460">Magnesium</keyword>
<dbReference type="EMBL" id="BLAB01000001">
    <property type="protein sequence ID" value="GER93167.1"/>
    <property type="molecule type" value="Genomic_DNA"/>
</dbReference>
<evidence type="ECO:0000256" key="6">
    <source>
        <dbReference type="ARBA" id="ARBA00023268"/>
    </source>
</evidence>
<feature type="domain" description="Glutamate-ammonia ligase adenylyltransferase repeated" evidence="7">
    <location>
        <begin position="577"/>
        <end position="780"/>
    </location>
</feature>
<evidence type="ECO:0000259" key="7">
    <source>
        <dbReference type="Pfam" id="PF03710"/>
    </source>
</evidence>
<evidence type="ECO:0000256" key="3">
    <source>
        <dbReference type="ARBA" id="ARBA00022741"/>
    </source>
</evidence>
<keyword evidence="6" id="KW-0511">Multifunctional enzyme</keyword>
<dbReference type="Gene3D" id="1.20.120.330">
    <property type="entry name" value="Nucleotidyltransferases domain 2"/>
    <property type="match status" value="2"/>
</dbReference>
<dbReference type="InterPro" id="IPR043519">
    <property type="entry name" value="NT_sf"/>
</dbReference>
<dbReference type="GO" id="GO:0005829">
    <property type="term" value="C:cytosol"/>
    <property type="evidence" value="ECO:0007669"/>
    <property type="project" value="TreeGrafter"/>
</dbReference>
<evidence type="ECO:0000313" key="9">
    <source>
        <dbReference type="EMBL" id="GER93167.1"/>
    </source>
</evidence>
<protein>
    <submittedName>
        <fullName evidence="9">Bifunctional glutamine synthetase adenylyltransferase/deadenyltransferase</fullName>
    </submittedName>
</protein>
<dbReference type="NCBIfam" id="NF008292">
    <property type="entry name" value="PRK11072.1"/>
    <property type="match status" value="1"/>
</dbReference>
<evidence type="ECO:0000256" key="5">
    <source>
        <dbReference type="ARBA" id="ARBA00022842"/>
    </source>
</evidence>
<organism evidence="9">
    <name type="scientific">hot springs metagenome</name>
    <dbReference type="NCBI Taxonomy" id="433727"/>
    <lineage>
        <taxon>unclassified sequences</taxon>
        <taxon>metagenomes</taxon>
        <taxon>ecological metagenomes</taxon>
    </lineage>
</organism>
<dbReference type="CDD" id="cd05401">
    <property type="entry name" value="NT_GlnE_GlnD_like"/>
    <property type="match status" value="2"/>
</dbReference>
<dbReference type="Pfam" id="PF03710">
    <property type="entry name" value="GlnE"/>
    <property type="match status" value="2"/>
</dbReference>
<feature type="domain" description="PII-uridylyltransferase/Glutamine-synthetase adenylyltransferase" evidence="8">
    <location>
        <begin position="333"/>
        <end position="456"/>
    </location>
</feature>
<keyword evidence="2 9" id="KW-0548">Nucleotidyltransferase</keyword>
<dbReference type="PANTHER" id="PTHR30621:SF0">
    <property type="entry name" value="BIFUNCTIONAL GLUTAMINE SYNTHETASE ADENYLYLTRANSFERASE_ADENYLYL-REMOVING ENZYME"/>
    <property type="match status" value="1"/>
</dbReference>
<dbReference type="AlphaFoldDB" id="A0A5J4L308"/>
<sequence length="947" mass="109100">MHLTQDSGLPDPERSQKNIQAFLSEHPEYAERLNAFATEVSTLFSYSQFLANYCIKNPQELFYAVDNLDMPFDTEHLIAELKGLLASCNSMNDGMKIIRDFRKNKFLVITLKDILRQAELQEIMLDMSNLADAILCVSLEFVESFLIERYGRPENNSIAVIALGKLGAQELNYSSDVDIIFVYKEDGQTSGISTIQGMTINKISAFEYYTKLVEQYTRFLSANTEDGFAYRVDLRLRPQGQRGSLVLPLKGYEEYYESWGQTWERAALLRARPSAGDMQLGQAFLKAIKPFVYRKYLDFEAIEEIRAMKSQVEQIKAETSRGGSPKSPDFLGYSRDIKRGYGGIREIEFFIQIFQLIYGGKEPVLRERGTFKALHKLLSKGFIGYEDYGQLSDNYIFLRTLEHRLQQLNDIQTHTLPSIDAELDILARKMGFSDRLTFLSELNKRRHRVRAIYDSLLESRKSPPQCQTYGPLSSIFWDMETPIENLLTEELSNTKITDIKKAIHYLTKIRNNIYSFQTIRGRRLLEDVLPKFVDEALKGMNPESALLQLVDFSNILSSKESYLEVIAQRPQIISVLNFIFSQSEYLSKILTGSPEYIESIVEGEIRKKSSWELKNELNILMERHGKSAAIRLLRKFEEIKLGLLFLDKKISVIELMKTLSKTADVILSTLLQKLKTTPSLNIIAFGKLGGREIIFNSDLDLIFITHDEPLEADIKTAEQLLRICMSYTKDAIAYKIDTRLRPNGSKGPLVSSLSGLREYYLKHAQVWELQALLKARPICNFRFQVSNLRFMELKREILIERSSEITISDIKKMREKIQKELSKETPNTYDIKLGIGGIEELEFIVQYLQLKNCKKSPQILVQGTLDAINRLSKMNILKDSDSMMLKETYIFYRTIETMLRLRNETILKKDAHSAVVQGIASFLNITEEEFINLLNAKKAWIRNFWDK</sequence>
<evidence type="ECO:0000259" key="8">
    <source>
        <dbReference type="Pfam" id="PF08335"/>
    </source>
</evidence>